<proteinExistence type="predicted"/>
<keyword evidence="2" id="KW-0472">Membrane</keyword>
<evidence type="ECO:0000313" key="7">
    <source>
        <dbReference type="Proteomes" id="UP000374630"/>
    </source>
</evidence>
<keyword evidence="2" id="KW-0812">Transmembrane</keyword>
<evidence type="ECO:0000256" key="2">
    <source>
        <dbReference type="SAM" id="Phobius"/>
    </source>
</evidence>
<feature type="transmembrane region" description="Helical" evidence="2">
    <location>
        <begin position="33"/>
        <end position="59"/>
    </location>
</feature>
<dbReference type="InterPro" id="IPR027381">
    <property type="entry name" value="LytR/CpsA/Psr_C"/>
</dbReference>
<dbReference type="Gene3D" id="3.30.70.2390">
    <property type="match status" value="1"/>
</dbReference>
<accession>A0A5J5E611</accession>
<evidence type="ECO:0000313" key="5">
    <source>
        <dbReference type="EMBL" id="KAA8824515.1"/>
    </source>
</evidence>
<dbReference type="EMBL" id="RZOA01000002">
    <property type="protein sequence ID" value="KAA8824515.1"/>
    <property type="molecule type" value="Genomic_DNA"/>
</dbReference>
<evidence type="ECO:0000256" key="1">
    <source>
        <dbReference type="SAM" id="MobiDB-lite"/>
    </source>
</evidence>
<comment type="caution">
    <text evidence="5">The sequence shown here is derived from an EMBL/GenBank/DDBJ whole genome shotgun (WGS) entry which is preliminary data.</text>
</comment>
<evidence type="ECO:0000313" key="4">
    <source>
        <dbReference type="EMBL" id="KAA8822423.1"/>
    </source>
</evidence>
<evidence type="ECO:0000313" key="6">
    <source>
        <dbReference type="Proteomes" id="UP000345527"/>
    </source>
</evidence>
<protein>
    <submittedName>
        <fullName evidence="5">LytR family transcriptional regulator</fullName>
    </submittedName>
</protein>
<keyword evidence="7" id="KW-1185">Reference proteome</keyword>
<dbReference type="Proteomes" id="UP000374630">
    <property type="component" value="Unassembled WGS sequence"/>
</dbReference>
<evidence type="ECO:0000259" key="3">
    <source>
        <dbReference type="Pfam" id="PF13399"/>
    </source>
</evidence>
<reference evidence="6 7" key="1">
    <citation type="journal article" date="2019" name="Syst. Appl. Microbiol.">
        <title>Characterization of Bifidobacterium species in feaces of the Egyptian fruit bat: Description of B. vespertilionis sp. nov. and B. rousetti sp. nov.</title>
        <authorList>
            <person name="Modesto M."/>
            <person name="Satti M."/>
            <person name="Watanabe K."/>
            <person name="Puglisi E."/>
            <person name="Morelli L."/>
            <person name="Huang C.-H."/>
            <person name="Liou J.-S."/>
            <person name="Miyashita M."/>
            <person name="Tamura T."/>
            <person name="Saito S."/>
            <person name="Mori K."/>
            <person name="Huang L."/>
            <person name="Sciavilla P."/>
            <person name="Sandri C."/>
            <person name="Spiezio C."/>
            <person name="Vitali F."/>
            <person name="Cavalieri D."/>
            <person name="Perpetuini G."/>
            <person name="Tofalo R."/>
            <person name="Bonetti A."/>
            <person name="Arita M."/>
            <person name="Mattarelli P."/>
        </authorList>
    </citation>
    <scope>NUCLEOTIDE SEQUENCE [LARGE SCALE GENOMIC DNA]</scope>
    <source>
        <strain evidence="4 7">RST16</strain>
        <strain evidence="5 6">RST8</strain>
    </source>
</reference>
<keyword evidence="2" id="KW-1133">Transmembrane helix</keyword>
<feature type="region of interest" description="Disordered" evidence="1">
    <location>
        <begin position="1"/>
        <end position="22"/>
    </location>
</feature>
<name>A0A5J5E611_9BIFI</name>
<organism evidence="5 6">
    <name type="scientific">Bifidobacterium vespertilionis</name>
    <dbReference type="NCBI Taxonomy" id="2562524"/>
    <lineage>
        <taxon>Bacteria</taxon>
        <taxon>Bacillati</taxon>
        <taxon>Actinomycetota</taxon>
        <taxon>Actinomycetes</taxon>
        <taxon>Bifidobacteriales</taxon>
        <taxon>Bifidobacteriaceae</taxon>
        <taxon>Bifidobacterium</taxon>
    </lineage>
</organism>
<feature type="domain" description="LytR/CpsA/Psr regulator C-terminal" evidence="3">
    <location>
        <begin position="136"/>
        <end position="213"/>
    </location>
</feature>
<dbReference type="RefSeq" id="WP_150353249.1">
    <property type="nucleotide sequence ID" value="NZ_RZNZ01000001.1"/>
</dbReference>
<dbReference type="AlphaFoldDB" id="A0A5J5E611"/>
<feature type="region of interest" description="Disordered" evidence="1">
    <location>
        <begin position="73"/>
        <end position="127"/>
    </location>
</feature>
<gene>
    <name evidence="5" type="ORF">EM848_01515</name>
    <name evidence="4" type="ORF">EMO90_00010</name>
</gene>
<dbReference type="Proteomes" id="UP000345527">
    <property type="component" value="Unassembled WGS sequence"/>
</dbReference>
<dbReference type="EMBL" id="RZNZ01000001">
    <property type="protein sequence ID" value="KAA8822423.1"/>
    <property type="molecule type" value="Genomic_DNA"/>
</dbReference>
<dbReference type="Pfam" id="PF13399">
    <property type="entry name" value="LytR_C"/>
    <property type="match status" value="1"/>
</dbReference>
<dbReference type="OrthoDB" id="3242784at2"/>
<sequence>MSQQSYTPDEFDNPPAGPVGVHRGPRSVGARMAPYLVVLVVAALCGLVVWGVTAGFFGMDSTTPVASQTTSAVASSPTQTASATATAPASTSESASPSTSASQSPSTSATPSATASESSASPTASATSTVNKSSEILVINGVGKSGYAAQNVTKLKKAGYDNATPGNPKNKASLPDSSTVWYQNEADKATAEDVAKTLGIDNVVQLKSASSPIVAVLMK</sequence>